<dbReference type="InterPro" id="IPR051164">
    <property type="entry name" value="NmrA-like_oxidored"/>
</dbReference>
<comment type="similarity">
    <text evidence="1">Belongs to the NmrA-type oxidoreductase family.</text>
</comment>
<dbReference type="PANTHER" id="PTHR42748:SF11">
    <property type="entry name" value="NMRA-LIKE DOMAIN-CONTAINING PROTEIN"/>
    <property type="match status" value="1"/>
</dbReference>
<gene>
    <name evidence="4" type="ORF">BP6252_04633</name>
</gene>
<sequence length="312" mass="33794">MSKLLIVFGATGQQGGSVITSVINDAELSKQYKIRAITRDPSSKPSKEIAAKGIEVVQADADDQESLRQALQGAHTVFGITVSVYDEAFKTKEVAQGKAIVDAAIAVGAEYFIWSTTPMVSAVSGGKYKDCAIFDTKAEVEAYLRSQPIKSAFFAPGSYMQNVKSSWLPRALGDGTYAIFHIVAPQTTIPLVEVASDTGKYVSAMLADPAAYEGKVFSAASEIWAVEDIARAVGRACGKTVKYVQIPEADFRARLPLHPPVVTALVEMMLFIQDFGYYGPETKEKVQWTVENARGKLTSFEDYLEANPISLP</sequence>
<evidence type="ECO:0000256" key="1">
    <source>
        <dbReference type="ARBA" id="ARBA00006328"/>
    </source>
</evidence>
<comment type="caution">
    <text evidence="4">The sequence shown here is derived from an EMBL/GenBank/DDBJ whole genome shotgun (WGS) entry which is preliminary data.</text>
</comment>
<proteinExistence type="inferred from homology"/>
<keyword evidence="5" id="KW-1185">Reference proteome</keyword>
<evidence type="ECO:0000256" key="2">
    <source>
        <dbReference type="ARBA" id="ARBA00022857"/>
    </source>
</evidence>
<reference evidence="4 5" key="1">
    <citation type="journal article" date="2018" name="IMA Fungus">
        <title>IMA Genome-F 9: Draft genome sequence of Annulohypoxylon stygium, Aspergillus mulundensis, Berkeleyomyces basicola (syn. Thielaviopsis basicola), Ceratocystis smalleyi, two Cercospora beticola strains, Coleophoma cylindrospora, Fusarium fracticaudum, Phialophora cf. hyalina, and Morchella septimelata.</title>
        <authorList>
            <person name="Wingfield B.D."/>
            <person name="Bills G.F."/>
            <person name="Dong Y."/>
            <person name="Huang W."/>
            <person name="Nel W.J."/>
            <person name="Swalarsk-Parry B.S."/>
            <person name="Vaghefi N."/>
            <person name="Wilken P.M."/>
            <person name="An Z."/>
            <person name="de Beer Z.W."/>
            <person name="De Vos L."/>
            <person name="Chen L."/>
            <person name="Duong T.A."/>
            <person name="Gao Y."/>
            <person name="Hammerbacher A."/>
            <person name="Kikkert J.R."/>
            <person name="Li Y."/>
            <person name="Li H."/>
            <person name="Li K."/>
            <person name="Li Q."/>
            <person name="Liu X."/>
            <person name="Ma X."/>
            <person name="Naidoo K."/>
            <person name="Pethybridge S.J."/>
            <person name="Sun J."/>
            <person name="Steenkamp E.T."/>
            <person name="van der Nest M.A."/>
            <person name="van Wyk S."/>
            <person name="Wingfield M.J."/>
            <person name="Xiong C."/>
            <person name="Yue Q."/>
            <person name="Zhang X."/>
        </authorList>
    </citation>
    <scope>NUCLEOTIDE SEQUENCE [LARGE SCALE GENOMIC DNA]</scope>
    <source>
        <strain evidence="4 5">BP6252</strain>
    </source>
</reference>
<feature type="domain" description="NmrA-like" evidence="3">
    <location>
        <begin position="2"/>
        <end position="304"/>
    </location>
</feature>
<evidence type="ECO:0000313" key="4">
    <source>
        <dbReference type="EMBL" id="RDW79995.1"/>
    </source>
</evidence>
<keyword evidence="2" id="KW-0521">NADP</keyword>
<dbReference type="PANTHER" id="PTHR42748">
    <property type="entry name" value="NITROGEN METABOLITE REPRESSION PROTEIN NMRA FAMILY MEMBER"/>
    <property type="match status" value="1"/>
</dbReference>
<protein>
    <submittedName>
        <fullName evidence="4">NmrA family transcriptional regulator</fullName>
    </submittedName>
</protein>
<dbReference type="Proteomes" id="UP000256645">
    <property type="component" value="Unassembled WGS sequence"/>
</dbReference>
<dbReference type="EMBL" id="PDLM01000004">
    <property type="protein sequence ID" value="RDW79995.1"/>
    <property type="molecule type" value="Genomic_DNA"/>
</dbReference>
<dbReference type="InterPro" id="IPR036291">
    <property type="entry name" value="NAD(P)-bd_dom_sf"/>
</dbReference>
<dbReference type="CDD" id="cd05251">
    <property type="entry name" value="NmrA_like_SDR_a"/>
    <property type="match status" value="1"/>
</dbReference>
<accession>A0A3D8S141</accession>
<dbReference type="SUPFAM" id="SSF51735">
    <property type="entry name" value="NAD(P)-binding Rossmann-fold domains"/>
    <property type="match status" value="1"/>
</dbReference>
<dbReference type="STRING" id="1849047.A0A3D8S141"/>
<dbReference type="OrthoDB" id="3358371at2759"/>
<evidence type="ECO:0000313" key="5">
    <source>
        <dbReference type="Proteomes" id="UP000256645"/>
    </source>
</evidence>
<dbReference type="Gene3D" id="3.90.25.10">
    <property type="entry name" value="UDP-galactose 4-epimerase, domain 1"/>
    <property type="match status" value="1"/>
</dbReference>
<dbReference type="Gene3D" id="3.40.50.720">
    <property type="entry name" value="NAD(P)-binding Rossmann-like Domain"/>
    <property type="match status" value="1"/>
</dbReference>
<dbReference type="AlphaFoldDB" id="A0A3D8S141"/>
<evidence type="ECO:0000259" key="3">
    <source>
        <dbReference type="Pfam" id="PF05368"/>
    </source>
</evidence>
<dbReference type="InterPro" id="IPR008030">
    <property type="entry name" value="NmrA-like"/>
</dbReference>
<dbReference type="Pfam" id="PF05368">
    <property type="entry name" value="NmrA"/>
    <property type="match status" value="1"/>
</dbReference>
<dbReference type="GO" id="GO:0005634">
    <property type="term" value="C:nucleus"/>
    <property type="evidence" value="ECO:0007669"/>
    <property type="project" value="TreeGrafter"/>
</dbReference>
<organism evidence="4 5">
    <name type="scientific">Coleophoma cylindrospora</name>
    <dbReference type="NCBI Taxonomy" id="1849047"/>
    <lineage>
        <taxon>Eukaryota</taxon>
        <taxon>Fungi</taxon>
        <taxon>Dikarya</taxon>
        <taxon>Ascomycota</taxon>
        <taxon>Pezizomycotina</taxon>
        <taxon>Leotiomycetes</taxon>
        <taxon>Helotiales</taxon>
        <taxon>Dermateaceae</taxon>
        <taxon>Coleophoma</taxon>
    </lineage>
</organism>
<name>A0A3D8S141_9HELO</name>